<keyword evidence="2" id="KW-0040">ANK repeat</keyword>
<organism evidence="4 5">
    <name type="scientific">Choiromyces venosus 120613-1</name>
    <dbReference type="NCBI Taxonomy" id="1336337"/>
    <lineage>
        <taxon>Eukaryota</taxon>
        <taxon>Fungi</taxon>
        <taxon>Dikarya</taxon>
        <taxon>Ascomycota</taxon>
        <taxon>Pezizomycotina</taxon>
        <taxon>Pezizomycetes</taxon>
        <taxon>Pezizales</taxon>
        <taxon>Tuberaceae</taxon>
        <taxon>Choiromyces</taxon>
    </lineage>
</organism>
<dbReference type="Gene3D" id="1.25.40.20">
    <property type="entry name" value="Ankyrin repeat-containing domain"/>
    <property type="match status" value="1"/>
</dbReference>
<gene>
    <name evidence="4" type="ORF">L873DRAFT_1821984</name>
</gene>
<feature type="domain" description="F-box" evidence="3">
    <location>
        <begin position="1"/>
        <end position="44"/>
    </location>
</feature>
<dbReference type="Pfam" id="PF12796">
    <property type="entry name" value="Ank_2"/>
    <property type="match status" value="1"/>
</dbReference>
<dbReference type="PROSITE" id="PS50181">
    <property type="entry name" value="FBOX"/>
    <property type="match status" value="1"/>
</dbReference>
<dbReference type="AlphaFoldDB" id="A0A3N4J0G4"/>
<dbReference type="EMBL" id="ML120549">
    <property type="protein sequence ID" value="RPA89940.1"/>
    <property type="molecule type" value="Genomic_DNA"/>
</dbReference>
<reference evidence="4 5" key="1">
    <citation type="journal article" date="2018" name="Nat. Ecol. Evol.">
        <title>Pezizomycetes genomes reveal the molecular basis of ectomycorrhizal truffle lifestyle.</title>
        <authorList>
            <person name="Murat C."/>
            <person name="Payen T."/>
            <person name="Noel B."/>
            <person name="Kuo A."/>
            <person name="Morin E."/>
            <person name="Chen J."/>
            <person name="Kohler A."/>
            <person name="Krizsan K."/>
            <person name="Balestrini R."/>
            <person name="Da Silva C."/>
            <person name="Montanini B."/>
            <person name="Hainaut M."/>
            <person name="Levati E."/>
            <person name="Barry K.W."/>
            <person name="Belfiori B."/>
            <person name="Cichocki N."/>
            <person name="Clum A."/>
            <person name="Dockter R.B."/>
            <person name="Fauchery L."/>
            <person name="Guy J."/>
            <person name="Iotti M."/>
            <person name="Le Tacon F."/>
            <person name="Lindquist E.A."/>
            <person name="Lipzen A."/>
            <person name="Malagnac F."/>
            <person name="Mello A."/>
            <person name="Molinier V."/>
            <person name="Miyauchi S."/>
            <person name="Poulain J."/>
            <person name="Riccioni C."/>
            <person name="Rubini A."/>
            <person name="Sitrit Y."/>
            <person name="Splivallo R."/>
            <person name="Traeger S."/>
            <person name="Wang M."/>
            <person name="Zifcakova L."/>
            <person name="Wipf D."/>
            <person name="Zambonelli A."/>
            <person name="Paolocci F."/>
            <person name="Nowrousian M."/>
            <person name="Ottonello S."/>
            <person name="Baldrian P."/>
            <person name="Spatafora J.W."/>
            <person name="Henrissat B."/>
            <person name="Nagy L.G."/>
            <person name="Aury J.M."/>
            <person name="Wincker P."/>
            <person name="Grigoriev I.V."/>
            <person name="Bonfante P."/>
            <person name="Martin F.M."/>
        </authorList>
    </citation>
    <scope>NUCLEOTIDE SEQUENCE [LARGE SCALE GENOMIC DNA]</scope>
    <source>
        <strain evidence="4 5">120613-1</strain>
    </source>
</reference>
<dbReference type="Proteomes" id="UP000276215">
    <property type="component" value="Unassembled WGS sequence"/>
</dbReference>
<dbReference type="PANTHER" id="PTHR24201:SF16">
    <property type="entry name" value="ANKYRIN-1-LIKE-RELATED"/>
    <property type="match status" value="1"/>
</dbReference>
<dbReference type="InterPro" id="IPR001810">
    <property type="entry name" value="F-box_dom"/>
</dbReference>
<keyword evidence="5" id="KW-1185">Reference proteome</keyword>
<dbReference type="SMART" id="SM00248">
    <property type="entry name" value="ANK"/>
    <property type="match status" value="4"/>
</dbReference>
<evidence type="ECO:0000259" key="3">
    <source>
        <dbReference type="PROSITE" id="PS50181"/>
    </source>
</evidence>
<name>A0A3N4J0G4_9PEZI</name>
<accession>A0A3N4J0G4</accession>
<dbReference type="InterPro" id="IPR050776">
    <property type="entry name" value="Ank_Repeat/CDKN_Inhibitor"/>
</dbReference>
<proteinExistence type="predicted"/>
<sequence>MSLLSLPTELVLQISDSLEAFELYSLLQCNRRLANILTSIFCNLVLSDPNTLGKRAFQLAAKSSDIEMVKSLVAIGLPTHILNGHHVGYICPSLTPTEINTLLSVDHFSVDARDTLGRTPLYIAAENNPAAVRCLLAHGADPNAVSDATQTPLMHAAKHGASAVIQLLLENKLTDVNLHDPEGCTALYLAVDRGFVDSLVALLKHPGINVKLSPPRKSACTLAWRRGPYSLFRILVERANMVS</sequence>
<dbReference type="GO" id="GO:0005634">
    <property type="term" value="C:nucleus"/>
    <property type="evidence" value="ECO:0007669"/>
    <property type="project" value="TreeGrafter"/>
</dbReference>
<dbReference type="SUPFAM" id="SSF48403">
    <property type="entry name" value="Ankyrin repeat"/>
    <property type="match status" value="1"/>
</dbReference>
<evidence type="ECO:0000313" key="5">
    <source>
        <dbReference type="Proteomes" id="UP000276215"/>
    </source>
</evidence>
<dbReference type="STRING" id="1336337.A0A3N4J0G4"/>
<dbReference type="InterPro" id="IPR036770">
    <property type="entry name" value="Ankyrin_rpt-contain_sf"/>
</dbReference>
<evidence type="ECO:0000256" key="1">
    <source>
        <dbReference type="ARBA" id="ARBA00022737"/>
    </source>
</evidence>
<keyword evidence="1" id="KW-0677">Repeat</keyword>
<protein>
    <submittedName>
        <fullName evidence="4">Ankyrin</fullName>
    </submittedName>
</protein>
<dbReference type="InterPro" id="IPR002110">
    <property type="entry name" value="Ankyrin_rpt"/>
</dbReference>
<dbReference type="OrthoDB" id="426293at2759"/>
<evidence type="ECO:0000313" key="4">
    <source>
        <dbReference type="EMBL" id="RPA89940.1"/>
    </source>
</evidence>
<dbReference type="PANTHER" id="PTHR24201">
    <property type="entry name" value="ANK_REP_REGION DOMAIN-CONTAINING PROTEIN"/>
    <property type="match status" value="1"/>
</dbReference>
<evidence type="ECO:0000256" key="2">
    <source>
        <dbReference type="ARBA" id="ARBA00023043"/>
    </source>
</evidence>